<evidence type="ECO:0000256" key="1">
    <source>
        <dbReference type="SAM" id="MobiDB-lite"/>
    </source>
</evidence>
<gene>
    <name evidence="2" type="ORF">COEREDRAFT_82792</name>
</gene>
<feature type="compositionally biased region" description="Low complexity" evidence="1">
    <location>
        <begin position="251"/>
        <end position="265"/>
    </location>
</feature>
<accession>A0A2G5B5V6</accession>
<sequence>MLEEKEEASTGASEDAVLSTLKKAQSYAESSDDRVKLVLASELRAHYLSEKTRYEGKQQHYQQQLERAQYQYTQGLKSRTRDMERLRKLVLSQNSLSQRLSTGKRAQAQEQLKFSEMMVENAHAAIEMSRSELGEANKALEENVARLRGESSLALKACEGVLRRVPGLELPESPRQPSSGSIQQETRKVPPSRRLPLPPPPPPPPPPPTIIRPQHPMANGQQSSHALHSGRRQRQPLPFTSEPPVILSSPQQSQSQAGRTQQQTQEIPNNTQLKLVQDFNNVQTSDNFNNAKTIARIPSVRMPDPLNYASQPAKHPEISSLSPQGNSSWPITQPPLPQRDVGRLQQKNDKPLRLSAATMTPPPLPDRQAGKLPDFHDQSVMPANKAANRRRWLVIVCEDAQQRTAVEMLQRRFYARVSRSSLVALQRSSGDESSVRRLVFEQLWPGLRRMLMGCLPGVAQADLSEGLAGFGADAYLELRSHDYAQQQTPVLMRVPLSIVGAELCAPTDAADGGNAAAMEQCFGLSTAAASAEGAVRRVVQLISTESLARNAGILATPTGLVIVRRIAVQNALISPVLFYSCPPTMPWCHPIIALGCFVAELLAAGPVHVLEPPRLS</sequence>
<organism evidence="2 3">
    <name type="scientific">Coemansia reversa (strain ATCC 12441 / NRRL 1564)</name>
    <dbReference type="NCBI Taxonomy" id="763665"/>
    <lineage>
        <taxon>Eukaryota</taxon>
        <taxon>Fungi</taxon>
        <taxon>Fungi incertae sedis</taxon>
        <taxon>Zoopagomycota</taxon>
        <taxon>Kickxellomycotina</taxon>
        <taxon>Kickxellomycetes</taxon>
        <taxon>Kickxellales</taxon>
        <taxon>Kickxellaceae</taxon>
        <taxon>Coemansia</taxon>
    </lineage>
</organism>
<feature type="region of interest" description="Disordered" evidence="1">
    <location>
        <begin position="168"/>
        <end position="268"/>
    </location>
</feature>
<dbReference type="AlphaFoldDB" id="A0A2G5B5V6"/>
<reference evidence="2 3" key="1">
    <citation type="journal article" date="2015" name="Genome Biol. Evol.">
        <title>Phylogenomic analyses indicate that early fungi evolved digesting cell walls of algal ancestors of land plants.</title>
        <authorList>
            <person name="Chang Y."/>
            <person name="Wang S."/>
            <person name="Sekimoto S."/>
            <person name="Aerts A.L."/>
            <person name="Choi C."/>
            <person name="Clum A."/>
            <person name="LaButti K.M."/>
            <person name="Lindquist E.A."/>
            <person name="Yee Ngan C."/>
            <person name="Ohm R.A."/>
            <person name="Salamov A.A."/>
            <person name="Grigoriev I.V."/>
            <person name="Spatafora J.W."/>
            <person name="Berbee M.L."/>
        </authorList>
    </citation>
    <scope>NUCLEOTIDE SEQUENCE [LARGE SCALE GENOMIC DNA]</scope>
    <source>
        <strain evidence="2 3">NRRL 1564</strain>
    </source>
</reference>
<name>A0A2G5B5V6_COERN</name>
<feature type="compositionally biased region" description="Polar residues" evidence="1">
    <location>
        <begin position="175"/>
        <end position="184"/>
    </location>
</feature>
<feature type="region of interest" description="Disordered" evidence="1">
    <location>
        <begin position="305"/>
        <end position="371"/>
    </location>
</feature>
<feature type="region of interest" description="Disordered" evidence="1">
    <location>
        <begin position="1"/>
        <end position="28"/>
    </location>
</feature>
<keyword evidence="3" id="KW-1185">Reference proteome</keyword>
<proteinExistence type="predicted"/>
<dbReference type="EMBL" id="KZ303518">
    <property type="protein sequence ID" value="PIA14396.1"/>
    <property type="molecule type" value="Genomic_DNA"/>
</dbReference>
<dbReference type="STRING" id="763665.A0A2G5B5V6"/>
<feature type="compositionally biased region" description="Basic and acidic residues" evidence="1">
    <location>
        <begin position="340"/>
        <end position="352"/>
    </location>
</feature>
<dbReference type="Proteomes" id="UP000242474">
    <property type="component" value="Unassembled WGS sequence"/>
</dbReference>
<protein>
    <submittedName>
        <fullName evidence="2">Uncharacterized protein</fullName>
    </submittedName>
</protein>
<evidence type="ECO:0000313" key="3">
    <source>
        <dbReference type="Proteomes" id="UP000242474"/>
    </source>
</evidence>
<feature type="compositionally biased region" description="Pro residues" evidence="1">
    <location>
        <begin position="196"/>
        <end position="210"/>
    </location>
</feature>
<evidence type="ECO:0000313" key="2">
    <source>
        <dbReference type="EMBL" id="PIA14396.1"/>
    </source>
</evidence>
<dbReference type="OrthoDB" id="5588062at2759"/>
<feature type="compositionally biased region" description="Polar residues" evidence="1">
    <location>
        <begin position="319"/>
        <end position="331"/>
    </location>
</feature>